<reference evidence="7" key="3">
    <citation type="submission" date="2021-06" db="EMBL/GenBank/DDBJ databases">
        <title>Genomic Description and Analysis of Intracellular Bacteria, Candidatus Berkiella cookevillensis and Candidatus Berkiella aquae.</title>
        <authorList>
            <person name="Kidane D.T."/>
            <person name="Mehari Y.T."/>
            <person name="Rice F.C."/>
            <person name="Arivett B.A."/>
            <person name="Farone A.L."/>
            <person name="Berk S.G."/>
            <person name="Farone M.B."/>
        </authorList>
    </citation>
    <scope>NUCLEOTIDE SEQUENCE</scope>
    <source>
        <strain evidence="7">HT99</strain>
    </source>
</reference>
<feature type="domain" description="Protein kinase" evidence="5">
    <location>
        <begin position="410"/>
        <end position="695"/>
    </location>
</feature>
<dbReference type="PANTHER" id="PTHR44167">
    <property type="entry name" value="OVARIAN-SPECIFIC SERINE/THREONINE-PROTEIN KINASE LOK-RELATED"/>
    <property type="match status" value="1"/>
</dbReference>
<keyword evidence="6" id="KW-0808">Transferase</keyword>
<dbReference type="PROSITE" id="PS00108">
    <property type="entry name" value="PROTEIN_KINASE_ST"/>
    <property type="match status" value="1"/>
</dbReference>
<dbReference type="InterPro" id="IPR008271">
    <property type="entry name" value="Ser/Thr_kinase_AS"/>
</dbReference>
<dbReference type="EC" id="2.7.11.1" evidence="6"/>
<dbReference type="SMART" id="SM00220">
    <property type="entry name" value="S_TKc"/>
    <property type="match status" value="1"/>
</dbReference>
<feature type="binding site" evidence="3">
    <location>
        <position position="438"/>
    </location>
    <ligand>
        <name>ATP</name>
        <dbReference type="ChEBI" id="CHEBI:30616"/>
    </ligand>
</feature>
<dbReference type="InterPro" id="IPR017441">
    <property type="entry name" value="Protein_kinase_ATP_BS"/>
</dbReference>
<dbReference type="SUPFAM" id="SSF56112">
    <property type="entry name" value="Protein kinase-like (PK-like)"/>
    <property type="match status" value="1"/>
</dbReference>
<dbReference type="Pfam" id="PF00069">
    <property type="entry name" value="Pkinase"/>
    <property type="match status" value="1"/>
</dbReference>
<dbReference type="InterPro" id="IPR011009">
    <property type="entry name" value="Kinase-like_dom_sf"/>
</dbReference>
<protein>
    <submittedName>
        <fullName evidence="6 7">Protein kinase</fullName>
        <ecNumber evidence="6">2.7.11.1</ecNumber>
    </submittedName>
</protein>
<dbReference type="AlphaFoldDB" id="A0A0Q9YJJ5"/>
<dbReference type="PROSITE" id="PS50011">
    <property type="entry name" value="PROTEIN_KINASE_DOM"/>
    <property type="match status" value="1"/>
</dbReference>
<accession>A0A0Q9YJJ5</accession>
<evidence type="ECO:0000313" key="8">
    <source>
        <dbReference type="Proteomes" id="UP000051497"/>
    </source>
</evidence>
<keyword evidence="8" id="KW-1185">Reference proteome</keyword>
<name>A0A0Q9YJJ5_9GAMM</name>
<keyword evidence="2 3" id="KW-0067">ATP-binding</keyword>
<dbReference type="EMBL" id="LKAJ01000008">
    <property type="protein sequence ID" value="KRG20796.1"/>
    <property type="molecule type" value="Genomic_DNA"/>
</dbReference>
<feature type="compositionally biased region" description="Basic residues" evidence="4">
    <location>
        <begin position="675"/>
        <end position="687"/>
    </location>
</feature>
<evidence type="ECO:0000259" key="5">
    <source>
        <dbReference type="PROSITE" id="PS50011"/>
    </source>
</evidence>
<evidence type="ECO:0000256" key="1">
    <source>
        <dbReference type="ARBA" id="ARBA00022741"/>
    </source>
</evidence>
<reference evidence="6" key="1">
    <citation type="submission" date="2015-09" db="EMBL/GenBank/DDBJ databases">
        <title>Draft Genome Sequences of Two Novel Amoeba-resistant Intranuclear Bacteria, Candidatus Berkiella cookevillensis and Candidatus Berkiella aquae.</title>
        <authorList>
            <person name="Mehari Y.T."/>
            <person name="Arivett B.A."/>
            <person name="Farone A.L."/>
            <person name="Gunderson J.H."/>
            <person name="Farone M.B."/>
        </authorList>
    </citation>
    <scope>NUCLEOTIDE SEQUENCE [LARGE SCALE GENOMIC DNA]</scope>
    <source>
        <strain evidence="6">HT99</strain>
    </source>
</reference>
<dbReference type="Gene3D" id="1.10.510.10">
    <property type="entry name" value="Transferase(Phosphotransferase) domain 1"/>
    <property type="match status" value="1"/>
</dbReference>
<dbReference type="GO" id="GO:0004674">
    <property type="term" value="F:protein serine/threonine kinase activity"/>
    <property type="evidence" value="ECO:0007669"/>
    <property type="project" value="UniProtKB-EC"/>
</dbReference>
<proteinExistence type="predicted"/>
<dbReference type="OrthoDB" id="4103069at2"/>
<organism evidence="6">
    <name type="scientific">Candidatus Berkiella aquae</name>
    <dbReference type="NCBI Taxonomy" id="295108"/>
    <lineage>
        <taxon>Bacteria</taxon>
        <taxon>Pseudomonadati</taxon>
        <taxon>Pseudomonadota</taxon>
        <taxon>Gammaproteobacteria</taxon>
        <taxon>Candidatus Berkiellales</taxon>
        <taxon>Candidatus Berkiellaceae</taxon>
        <taxon>Candidatus Berkiella</taxon>
    </lineage>
</organism>
<dbReference type="EMBL" id="LKAJ02000001">
    <property type="protein sequence ID" value="MCS5711272.1"/>
    <property type="molecule type" value="Genomic_DNA"/>
</dbReference>
<keyword evidence="1 3" id="KW-0547">Nucleotide-binding</keyword>
<sequence length="715" mass="81144">MMYTDDELKDKIQKIASLEELFELLSLPEASSLYISIGYQRTAKRHLNAFIEDKSKLSEADFVDRFIPEEFDIREKFYTLNQSRKNQEKSPASSSIKETFTISPTDSLETLLEQMDKLKGHGIHGDDVDYYIEILKIMMRNPATMQKIMNKDINLASKFGPEKYGLHAAIYHLASVTAKKNQDRLMQEIANAESIEDLKNIFDRNGLLIDALGNLGSSNAVISELFKLSRMPEDILAIYEGKFQNWEQYPSLAGPLLQDTIVKLVISDEHKRREAFQRSVTEAVTLDELLKAISLYPGIADRFSLIENIEIFSKNKKNAKYVAEGGEVDWDKFGIIEDYGIKDKLIGLIQSTYLARPVQDPNAKIMQVSAAEWHKAEEIFEQNADLSKLDKKKFGLDHSFIKIGSEIYAMQNGHYLGEGNYGLVKLIMNKQGEHYAVKIEGVGANAENKAETEIMKIVGHYIGEAQREYGKDFKGRPSEHKLYTVMKLLEGEELHDRLYFGQRLVKKELDKTESIVIAIKAAEAIAFLHENRILHCDIKPENFMMNIEGAQITISSFDFGFSLQLPPGETSITADPKGTEFYLAPEILAAKYSDDKEAKAKFSFASDVYALGTMFQHDLELGMPFINQMLADKAKDRISLASAIHHLYMSLSQRADKTPEMDAMLADYFSQQSSKRAKPVTHTHRRQQSQNDIKLSDAPTPTKPTTQKQKKFRST</sequence>
<evidence type="ECO:0000256" key="2">
    <source>
        <dbReference type="ARBA" id="ARBA00022840"/>
    </source>
</evidence>
<dbReference type="PANTHER" id="PTHR44167:SF24">
    <property type="entry name" value="SERINE_THREONINE-PROTEIN KINASE CHK2"/>
    <property type="match status" value="1"/>
</dbReference>
<evidence type="ECO:0000313" key="7">
    <source>
        <dbReference type="EMBL" id="MCS5711272.1"/>
    </source>
</evidence>
<keyword evidence="6" id="KW-0418">Kinase</keyword>
<evidence type="ECO:0000256" key="3">
    <source>
        <dbReference type="PROSITE-ProRule" id="PRU10141"/>
    </source>
</evidence>
<reference evidence="7" key="2">
    <citation type="journal article" date="2016" name="Genome Announc.">
        <title>Draft Genome Sequences of Two Novel Amoeba-Resistant Intranuclear Bacteria, 'Candidatus Berkiella cookevillensis' and 'Candidatus Berkiella aquae'.</title>
        <authorList>
            <person name="Mehari Y.T."/>
            <person name="Arivett B.A."/>
            <person name="Farone A.L."/>
            <person name="Gunderson J.H."/>
            <person name="Farone M.B."/>
        </authorList>
    </citation>
    <scope>NUCLEOTIDE SEQUENCE</scope>
    <source>
        <strain evidence="7">HT99</strain>
    </source>
</reference>
<dbReference type="RefSeq" id="WP_083482905.1">
    <property type="nucleotide sequence ID" value="NZ_LKAJ02000001.1"/>
</dbReference>
<dbReference type="GO" id="GO:0005524">
    <property type="term" value="F:ATP binding"/>
    <property type="evidence" value="ECO:0007669"/>
    <property type="project" value="UniProtKB-UniRule"/>
</dbReference>
<dbReference type="Proteomes" id="UP000051497">
    <property type="component" value="Unassembled WGS sequence"/>
</dbReference>
<gene>
    <name evidence="6" type="primary">pknB_1</name>
    <name evidence="7" type="ORF">HT99x_007485</name>
    <name evidence="6" type="ORF">HT99x_02013</name>
</gene>
<dbReference type="PROSITE" id="PS00107">
    <property type="entry name" value="PROTEIN_KINASE_ATP"/>
    <property type="match status" value="1"/>
</dbReference>
<feature type="region of interest" description="Disordered" evidence="4">
    <location>
        <begin position="672"/>
        <end position="715"/>
    </location>
</feature>
<dbReference type="STRING" id="295108.HT99x_02013"/>
<evidence type="ECO:0000313" key="6">
    <source>
        <dbReference type="EMBL" id="KRG20796.1"/>
    </source>
</evidence>
<evidence type="ECO:0000256" key="4">
    <source>
        <dbReference type="SAM" id="MobiDB-lite"/>
    </source>
</evidence>
<dbReference type="CDD" id="cd00180">
    <property type="entry name" value="PKc"/>
    <property type="match status" value="1"/>
</dbReference>
<comment type="caution">
    <text evidence="6">The sequence shown here is derived from an EMBL/GenBank/DDBJ whole genome shotgun (WGS) entry which is preliminary data.</text>
</comment>
<dbReference type="InterPro" id="IPR000719">
    <property type="entry name" value="Prot_kinase_dom"/>
</dbReference>